<organism evidence="2 3">
    <name type="scientific">Nonomuraea dietziae</name>
    <dbReference type="NCBI Taxonomy" id="65515"/>
    <lineage>
        <taxon>Bacteria</taxon>
        <taxon>Bacillati</taxon>
        <taxon>Actinomycetota</taxon>
        <taxon>Actinomycetes</taxon>
        <taxon>Streptosporangiales</taxon>
        <taxon>Streptosporangiaceae</taxon>
        <taxon>Nonomuraea</taxon>
    </lineage>
</organism>
<evidence type="ECO:0000256" key="1">
    <source>
        <dbReference type="SAM" id="MobiDB-lite"/>
    </source>
</evidence>
<protein>
    <submittedName>
        <fullName evidence="2">Uncharacterized protein</fullName>
    </submittedName>
</protein>
<evidence type="ECO:0000313" key="3">
    <source>
        <dbReference type="Proteomes" id="UP000579945"/>
    </source>
</evidence>
<evidence type="ECO:0000313" key="2">
    <source>
        <dbReference type="EMBL" id="MBB3726928.1"/>
    </source>
</evidence>
<comment type="caution">
    <text evidence="2">The sequence shown here is derived from an EMBL/GenBank/DDBJ whole genome shotgun (WGS) entry which is preliminary data.</text>
</comment>
<gene>
    <name evidence="2" type="ORF">FHR33_002788</name>
</gene>
<dbReference type="EMBL" id="JACIBV010000001">
    <property type="protein sequence ID" value="MBB3726928.1"/>
    <property type="molecule type" value="Genomic_DNA"/>
</dbReference>
<accession>A0A7W5V6J5</accession>
<keyword evidence="3" id="KW-1185">Reference proteome</keyword>
<dbReference type="GeneID" id="95389261"/>
<dbReference type="Proteomes" id="UP000579945">
    <property type="component" value="Unassembled WGS sequence"/>
</dbReference>
<sequence>MIDADAGAGGHYSFSIQDGEIDADQAPHATLTQLAGEPGQSFGYHNGRDHRVTVEEIVPVDPADNEPRVI</sequence>
<dbReference type="AlphaFoldDB" id="A0A7W5V6J5"/>
<reference evidence="2 3" key="1">
    <citation type="submission" date="2020-08" db="EMBL/GenBank/DDBJ databases">
        <title>Sequencing the genomes of 1000 actinobacteria strains.</title>
        <authorList>
            <person name="Klenk H.-P."/>
        </authorList>
    </citation>
    <scope>NUCLEOTIDE SEQUENCE [LARGE SCALE GENOMIC DNA]</scope>
    <source>
        <strain evidence="2 3">DSM 44320</strain>
    </source>
</reference>
<dbReference type="RefSeq" id="WP_183646836.1">
    <property type="nucleotide sequence ID" value="NZ_BAAAXX010000143.1"/>
</dbReference>
<proteinExistence type="predicted"/>
<name>A0A7W5V6J5_9ACTN</name>
<feature type="region of interest" description="Disordered" evidence="1">
    <location>
        <begin position="1"/>
        <end position="25"/>
    </location>
</feature>